<dbReference type="HOGENOM" id="CLU_115769_0_0_0"/>
<evidence type="ECO:0008006" key="3">
    <source>
        <dbReference type="Google" id="ProtNLM"/>
    </source>
</evidence>
<sequence length="159" mass="17493">MIVFSNTTPFIALSSIGKLELLPALFDEIYVVDAVVAECAEGGRIIVPDLTRLSWIRVISSEVSEPHPLLLSLGHGEKHTINMAFKMKANYVVLDEKIGRNVAEYLGLVVTGTLGVLLKARQQKLIDSFTACALAMQAQGIRYNMNLLKKLAWHVGETL</sequence>
<dbReference type="Proteomes" id="UP000030661">
    <property type="component" value="Unassembled WGS sequence"/>
</dbReference>
<dbReference type="PANTHER" id="PTHR39550:SF1">
    <property type="entry name" value="SLL0658 PROTEIN"/>
    <property type="match status" value="1"/>
</dbReference>
<organism evidence="1">
    <name type="scientific">Vecturithrix granuli</name>
    <dbReference type="NCBI Taxonomy" id="1499967"/>
    <lineage>
        <taxon>Bacteria</taxon>
        <taxon>Candidatus Moduliflexota</taxon>
        <taxon>Candidatus Vecturitrichia</taxon>
        <taxon>Candidatus Vecturitrichales</taxon>
        <taxon>Candidatus Vecturitrichaceae</taxon>
        <taxon>Candidatus Vecturithrix</taxon>
    </lineage>
</organism>
<gene>
    <name evidence="1" type="ORF">U27_03583</name>
</gene>
<dbReference type="STRING" id="1499967.U27_03583"/>
<protein>
    <recommendedName>
        <fullName evidence="3">DUF3368 domain-containing protein</fullName>
    </recommendedName>
</protein>
<evidence type="ECO:0000313" key="1">
    <source>
        <dbReference type="EMBL" id="GAK56620.1"/>
    </source>
</evidence>
<evidence type="ECO:0000313" key="2">
    <source>
        <dbReference type="Proteomes" id="UP000030661"/>
    </source>
</evidence>
<name>A0A081BWB5_VECG1</name>
<dbReference type="eggNOG" id="COG2405">
    <property type="taxonomic scope" value="Bacteria"/>
</dbReference>
<dbReference type="PANTHER" id="PTHR39550">
    <property type="entry name" value="SLL0658 PROTEIN"/>
    <property type="match status" value="1"/>
</dbReference>
<proteinExistence type="predicted"/>
<dbReference type="EMBL" id="DF820465">
    <property type="protein sequence ID" value="GAK56620.1"/>
    <property type="molecule type" value="Genomic_DNA"/>
</dbReference>
<dbReference type="AlphaFoldDB" id="A0A081BWB5"/>
<dbReference type="Pfam" id="PF11848">
    <property type="entry name" value="DUF3368"/>
    <property type="match status" value="1"/>
</dbReference>
<reference evidence="1" key="1">
    <citation type="journal article" date="2015" name="PeerJ">
        <title>First genomic representation of candidate bacterial phylum KSB3 points to enhanced environmental sensing as a trigger of wastewater bulking.</title>
        <authorList>
            <person name="Sekiguchi Y."/>
            <person name="Ohashi A."/>
            <person name="Parks D.H."/>
            <person name="Yamauchi T."/>
            <person name="Tyson G.W."/>
            <person name="Hugenholtz P."/>
        </authorList>
    </citation>
    <scope>NUCLEOTIDE SEQUENCE [LARGE SCALE GENOMIC DNA]</scope>
</reference>
<dbReference type="InterPro" id="IPR021799">
    <property type="entry name" value="PIN-like_prokaryotic"/>
</dbReference>
<accession>A0A081BWB5</accession>
<keyword evidence="2" id="KW-1185">Reference proteome</keyword>